<sequence>MYKKLTAISAALLISACSSMGSNDADKQAMDNKAEMEMSAETLQVNEQALQHHHWLLTHIDGQAVKVEENFKAPTLEIGEKMTTNGNAGCNNFFGQGELKDGKFRIQQIGMTMKMCPEGVMNTEMAYSKALSEWNNVTLTKQTMELKSTEHTLTFQLKDWVN</sequence>
<feature type="signal peptide" evidence="1">
    <location>
        <begin position="1"/>
        <end position="24"/>
    </location>
</feature>
<dbReference type="PROSITE" id="PS51257">
    <property type="entry name" value="PROKAR_LIPOPROTEIN"/>
    <property type="match status" value="1"/>
</dbReference>
<dbReference type="InterPro" id="IPR005184">
    <property type="entry name" value="DUF306_Meta_HslJ"/>
</dbReference>
<dbReference type="Pfam" id="PF03724">
    <property type="entry name" value="META"/>
    <property type="match status" value="1"/>
</dbReference>
<keyword evidence="4" id="KW-1185">Reference proteome</keyword>
<dbReference type="InterPro" id="IPR038670">
    <property type="entry name" value="HslJ-like_sf"/>
</dbReference>
<evidence type="ECO:0000259" key="2">
    <source>
        <dbReference type="Pfam" id="PF03724"/>
    </source>
</evidence>
<dbReference type="Proteomes" id="UP000318717">
    <property type="component" value="Unassembled WGS sequence"/>
</dbReference>
<reference evidence="3 4" key="1">
    <citation type="submission" date="2019-06" db="EMBL/GenBank/DDBJ databases">
        <title>Whole genome shotgun sequence of Vibrio inusitatus NBRC 102082.</title>
        <authorList>
            <person name="Hosoyama A."/>
            <person name="Uohara A."/>
            <person name="Ohji S."/>
            <person name="Ichikawa N."/>
        </authorList>
    </citation>
    <scope>NUCLEOTIDE SEQUENCE [LARGE SCALE GENOMIC DNA]</scope>
    <source>
        <strain evidence="3 4">NBRC 102082</strain>
    </source>
</reference>
<dbReference type="AlphaFoldDB" id="A0A4Y3HTL4"/>
<comment type="caution">
    <text evidence="3">The sequence shown here is derived from an EMBL/GenBank/DDBJ whole genome shotgun (WGS) entry which is preliminary data.</text>
</comment>
<gene>
    <name evidence="3" type="primary">hslJ</name>
    <name evidence="3" type="ORF">VIN01S_08960</name>
</gene>
<keyword evidence="1" id="KW-0732">Signal</keyword>
<organism evidence="3 4">
    <name type="scientific">Vibrio inusitatus NBRC 102082</name>
    <dbReference type="NCBI Taxonomy" id="1219070"/>
    <lineage>
        <taxon>Bacteria</taxon>
        <taxon>Pseudomonadati</taxon>
        <taxon>Pseudomonadota</taxon>
        <taxon>Gammaproteobacteria</taxon>
        <taxon>Vibrionales</taxon>
        <taxon>Vibrionaceae</taxon>
        <taxon>Vibrio</taxon>
    </lineage>
</organism>
<dbReference type="PANTHER" id="PTHR35535">
    <property type="entry name" value="HEAT SHOCK PROTEIN HSLJ"/>
    <property type="match status" value="1"/>
</dbReference>
<dbReference type="EMBL" id="BJLF01000003">
    <property type="protein sequence ID" value="GEA50092.1"/>
    <property type="molecule type" value="Genomic_DNA"/>
</dbReference>
<feature type="domain" description="DUF306" evidence="2">
    <location>
        <begin position="48"/>
        <end position="155"/>
    </location>
</feature>
<dbReference type="InterPro" id="IPR053147">
    <property type="entry name" value="Hsp_HslJ-like"/>
</dbReference>
<dbReference type="RefSeq" id="WP_141344482.1">
    <property type="nucleotide sequence ID" value="NZ_BJLF01000003.1"/>
</dbReference>
<evidence type="ECO:0000256" key="1">
    <source>
        <dbReference type="SAM" id="SignalP"/>
    </source>
</evidence>
<evidence type="ECO:0000313" key="4">
    <source>
        <dbReference type="Proteomes" id="UP000318717"/>
    </source>
</evidence>
<proteinExistence type="predicted"/>
<name>A0A4Y3HTL4_9VIBR</name>
<protein>
    <submittedName>
        <fullName evidence="3">Heat-shock protein HslJ</fullName>
    </submittedName>
</protein>
<dbReference type="PANTHER" id="PTHR35535:SF1">
    <property type="entry name" value="HEAT SHOCK PROTEIN HSLJ"/>
    <property type="match status" value="1"/>
</dbReference>
<feature type="chain" id="PRO_5021229939" evidence="1">
    <location>
        <begin position="25"/>
        <end position="162"/>
    </location>
</feature>
<dbReference type="Gene3D" id="2.40.128.270">
    <property type="match status" value="1"/>
</dbReference>
<evidence type="ECO:0000313" key="3">
    <source>
        <dbReference type="EMBL" id="GEA50092.1"/>
    </source>
</evidence>
<accession>A0A4Y3HTL4</accession>
<dbReference type="OrthoDB" id="5600341at2"/>